<dbReference type="Gramene" id="TuG1812G0200000261.01.T01">
    <property type="protein sequence ID" value="TuG1812G0200000261.01.T01"/>
    <property type="gene ID" value="TuG1812G0200000261.01"/>
</dbReference>
<evidence type="ECO:0000256" key="8">
    <source>
        <dbReference type="ARBA" id="ARBA00022840"/>
    </source>
</evidence>
<dbReference type="Proteomes" id="UP000015106">
    <property type="component" value="Chromosome 2"/>
</dbReference>
<keyword evidence="7" id="KW-0418">Kinase</keyword>
<dbReference type="Pfam" id="PF00069">
    <property type="entry name" value="Pkinase"/>
    <property type="match status" value="1"/>
</dbReference>
<dbReference type="EnsemblPlants" id="TuG1812G0200000261.01.T02">
    <property type="protein sequence ID" value="TuG1812G0200000261.01.T02"/>
    <property type="gene ID" value="TuG1812G0200000261.01"/>
</dbReference>
<keyword evidence="8" id="KW-0067">ATP-binding</keyword>
<feature type="domain" description="Protein kinase" evidence="12">
    <location>
        <begin position="1"/>
        <end position="200"/>
    </location>
</feature>
<keyword evidence="9" id="KW-1133">Transmembrane helix</keyword>
<dbReference type="GO" id="GO:0004674">
    <property type="term" value="F:protein serine/threonine kinase activity"/>
    <property type="evidence" value="ECO:0007669"/>
    <property type="project" value="UniProtKB-KW"/>
</dbReference>
<keyword evidence="11" id="KW-0325">Glycoprotein</keyword>
<reference evidence="13" key="2">
    <citation type="submission" date="2018-03" db="EMBL/GenBank/DDBJ databases">
        <title>The Triticum urartu genome reveals the dynamic nature of wheat genome evolution.</title>
        <authorList>
            <person name="Ling H."/>
            <person name="Ma B."/>
            <person name="Shi X."/>
            <person name="Liu H."/>
            <person name="Dong L."/>
            <person name="Sun H."/>
            <person name="Cao Y."/>
            <person name="Gao Q."/>
            <person name="Zheng S."/>
            <person name="Li Y."/>
            <person name="Yu Y."/>
            <person name="Du H."/>
            <person name="Qi M."/>
            <person name="Li Y."/>
            <person name="Yu H."/>
            <person name="Cui Y."/>
            <person name="Wang N."/>
            <person name="Chen C."/>
            <person name="Wu H."/>
            <person name="Zhao Y."/>
            <person name="Zhang J."/>
            <person name="Li Y."/>
            <person name="Zhou W."/>
            <person name="Zhang B."/>
            <person name="Hu W."/>
            <person name="Eijk M."/>
            <person name="Tang J."/>
            <person name="Witsenboer H."/>
            <person name="Zhao S."/>
            <person name="Li Z."/>
            <person name="Zhang A."/>
            <person name="Wang D."/>
            <person name="Liang C."/>
        </authorList>
    </citation>
    <scope>NUCLEOTIDE SEQUENCE [LARGE SCALE GENOMIC DNA]</scope>
    <source>
        <strain evidence="13">cv. G1812</strain>
    </source>
</reference>
<evidence type="ECO:0000256" key="5">
    <source>
        <dbReference type="ARBA" id="ARBA00022729"/>
    </source>
</evidence>
<reference evidence="14" key="1">
    <citation type="journal article" date="2013" name="Nature">
        <title>Draft genome of the wheat A-genome progenitor Triticum urartu.</title>
        <authorList>
            <person name="Ling H.Q."/>
            <person name="Zhao S."/>
            <person name="Liu D."/>
            <person name="Wang J."/>
            <person name="Sun H."/>
            <person name="Zhang C."/>
            <person name="Fan H."/>
            <person name="Li D."/>
            <person name="Dong L."/>
            <person name="Tao Y."/>
            <person name="Gao C."/>
            <person name="Wu H."/>
            <person name="Li Y."/>
            <person name="Cui Y."/>
            <person name="Guo X."/>
            <person name="Zheng S."/>
            <person name="Wang B."/>
            <person name="Yu K."/>
            <person name="Liang Q."/>
            <person name="Yang W."/>
            <person name="Lou X."/>
            <person name="Chen J."/>
            <person name="Feng M."/>
            <person name="Jian J."/>
            <person name="Zhang X."/>
            <person name="Luo G."/>
            <person name="Jiang Y."/>
            <person name="Liu J."/>
            <person name="Wang Z."/>
            <person name="Sha Y."/>
            <person name="Zhang B."/>
            <person name="Wu H."/>
            <person name="Tang D."/>
            <person name="Shen Q."/>
            <person name="Xue P."/>
            <person name="Zou S."/>
            <person name="Wang X."/>
            <person name="Liu X."/>
            <person name="Wang F."/>
            <person name="Yang Y."/>
            <person name="An X."/>
            <person name="Dong Z."/>
            <person name="Zhang K."/>
            <person name="Zhang X."/>
            <person name="Luo M.C."/>
            <person name="Dvorak J."/>
            <person name="Tong Y."/>
            <person name="Wang J."/>
            <person name="Yang H."/>
            <person name="Li Z."/>
            <person name="Wang D."/>
            <person name="Zhang A."/>
            <person name="Wang J."/>
        </authorList>
    </citation>
    <scope>NUCLEOTIDE SEQUENCE</scope>
    <source>
        <strain evidence="14">cv. G1812</strain>
    </source>
</reference>
<dbReference type="Gene3D" id="1.10.510.10">
    <property type="entry name" value="Transferase(Phosphotransferase) domain 1"/>
    <property type="match status" value="1"/>
</dbReference>
<evidence type="ECO:0000256" key="1">
    <source>
        <dbReference type="ARBA" id="ARBA00004479"/>
    </source>
</evidence>
<dbReference type="PANTHER" id="PTHR45707:SF76">
    <property type="entry name" value="PROTEIN KINASE DOMAIN-CONTAINING PROTEIN"/>
    <property type="match status" value="1"/>
</dbReference>
<keyword evidence="3" id="KW-0808">Transferase</keyword>
<dbReference type="AlphaFoldDB" id="A0A8R7TBW8"/>
<dbReference type="EnsemblPlants" id="TuG1812G0200000261.01.T01">
    <property type="protein sequence ID" value="TuG1812G0200000261.01.T01"/>
    <property type="gene ID" value="TuG1812G0200000261.01"/>
</dbReference>
<dbReference type="PROSITE" id="PS50011">
    <property type="entry name" value="PROTEIN_KINASE_DOM"/>
    <property type="match status" value="1"/>
</dbReference>
<evidence type="ECO:0000313" key="13">
    <source>
        <dbReference type="EnsemblPlants" id="TuG1812G0200000261.01.T01"/>
    </source>
</evidence>
<dbReference type="Gramene" id="TuG1812G0200000261.01.T02">
    <property type="protein sequence ID" value="TuG1812G0200000261.01.T02"/>
    <property type="gene ID" value="TuG1812G0200000261.01"/>
</dbReference>
<dbReference type="PANTHER" id="PTHR45707">
    <property type="entry name" value="C2 CALCIUM/LIPID-BINDING PLANT PHOSPHORIBOSYLTRANSFERASE FAMILY PROTEIN"/>
    <property type="match status" value="1"/>
</dbReference>
<keyword evidence="5" id="KW-0732">Signal</keyword>
<evidence type="ECO:0000259" key="12">
    <source>
        <dbReference type="PROSITE" id="PS50011"/>
    </source>
</evidence>
<evidence type="ECO:0000256" key="7">
    <source>
        <dbReference type="ARBA" id="ARBA00022777"/>
    </source>
</evidence>
<dbReference type="SUPFAM" id="SSF56112">
    <property type="entry name" value="Protein kinase-like (PK-like)"/>
    <property type="match status" value="1"/>
</dbReference>
<dbReference type="InterPro" id="IPR000719">
    <property type="entry name" value="Prot_kinase_dom"/>
</dbReference>
<dbReference type="SMART" id="SM00220">
    <property type="entry name" value="S_TKc"/>
    <property type="match status" value="1"/>
</dbReference>
<keyword evidence="14" id="KW-1185">Reference proteome</keyword>
<keyword evidence="4" id="KW-0812">Transmembrane</keyword>
<keyword evidence="10" id="KW-0472">Membrane</keyword>
<protein>
    <recommendedName>
        <fullName evidence="12">Protein kinase domain-containing protein</fullName>
    </recommendedName>
</protein>
<dbReference type="InterPro" id="IPR008271">
    <property type="entry name" value="Ser/Thr_kinase_AS"/>
</dbReference>
<dbReference type="PROSITE" id="PS00108">
    <property type="entry name" value="PROTEIN_KINASE_ST"/>
    <property type="match status" value="1"/>
</dbReference>
<organism evidence="13 14">
    <name type="scientific">Triticum urartu</name>
    <name type="common">Red wild einkorn</name>
    <name type="synonym">Crithodium urartu</name>
    <dbReference type="NCBI Taxonomy" id="4572"/>
    <lineage>
        <taxon>Eukaryota</taxon>
        <taxon>Viridiplantae</taxon>
        <taxon>Streptophyta</taxon>
        <taxon>Embryophyta</taxon>
        <taxon>Tracheophyta</taxon>
        <taxon>Spermatophyta</taxon>
        <taxon>Magnoliopsida</taxon>
        <taxon>Liliopsida</taxon>
        <taxon>Poales</taxon>
        <taxon>Poaceae</taxon>
        <taxon>BOP clade</taxon>
        <taxon>Pooideae</taxon>
        <taxon>Triticodae</taxon>
        <taxon>Triticeae</taxon>
        <taxon>Triticinae</taxon>
        <taxon>Triticum</taxon>
    </lineage>
</organism>
<evidence type="ECO:0000256" key="10">
    <source>
        <dbReference type="ARBA" id="ARBA00023136"/>
    </source>
</evidence>
<evidence type="ECO:0000256" key="11">
    <source>
        <dbReference type="ARBA" id="ARBA00023180"/>
    </source>
</evidence>
<name>A0A8R7TBW8_TRIUA</name>
<comment type="subcellular location">
    <subcellularLocation>
        <location evidence="1">Membrane</location>
        <topology evidence="1">Single-pass type I membrane protein</topology>
    </subcellularLocation>
</comment>
<evidence type="ECO:0000256" key="3">
    <source>
        <dbReference type="ARBA" id="ARBA00022679"/>
    </source>
</evidence>
<reference evidence="13" key="3">
    <citation type="submission" date="2022-06" db="UniProtKB">
        <authorList>
            <consortium name="EnsemblPlants"/>
        </authorList>
    </citation>
    <scope>IDENTIFICATION</scope>
</reference>
<dbReference type="GO" id="GO:0005524">
    <property type="term" value="F:ATP binding"/>
    <property type="evidence" value="ECO:0007669"/>
    <property type="project" value="UniProtKB-KW"/>
</dbReference>
<dbReference type="InterPro" id="IPR011009">
    <property type="entry name" value="Kinase-like_dom_sf"/>
</dbReference>
<evidence type="ECO:0000313" key="14">
    <source>
        <dbReference type="Proteomes" id="UP000015106"/>
    </source>
</evidence>
<evidence type="ECO:0000256" key="9">
    <source>
        <dbReference type="ARBA" id="ARBA00022989"/>
    </source>
</evidence>
<evidence type="ECO:0000256" key="6">
    <source>
        <dbReference type="ARBA" id="ARBA00022741"/>
    </source>
</evidence>
<keyword evidence="6" id="KW-0547">Nucleotide-binding</keyword>
<dbReference type="FunFam" id="1.10.510.10:FF:000590">
    <property type="entry name" value="PR5-like receptor kinase"/>
    <property type="match status" value="1"/>
</dbReference>
<accession>A0A8R7TBW8</accession>
<proteinExistence type="predicted"/>
<evidence type="ECO:0000256" key="2">
    <source>
        <dbReference type="ARBA" id="ARBA00022527"/>
    </source>
</evidence>
<sequence>MPNGSLYKYITDAPSALDWQTRCKIIEGISFGLRYLHEGSNVPIIHLDLKPANILLDEDFVPKITDFGLSRLFDPQQTIDTAAATGTLGYMSPEYQLRGKITPMADIFSLGVIIMEIITGHRDYPYDIRKSSKDFIKQEMQKWRNKLQKEPGYTLEIDCQQIERYIQIGLICVNNDRSKRPTMKKIIDMLQGVESMNCYIRNEV</sequence>
<dbReference type="GO" id="GO:0016020">
    <property type="term" value="C:membrane"/>
    <property type="evidence" value="ECO:0007669"/>
    <property type="project" value="UniProtKB-SubCell"/>
</dbReference>
<evidence type="ECO:0000256" key="4">
    <source>
        <dbReference type="ARBA" id="ARBA00022692"/>
    </source>
</evidence>
<keyword evidence="2" id="KW-0723">Serine/threonine-protein kinase</keyword>